<evidence type="ECO:0000256" key="3">
    <source>
        <dbReference type="ARBA" id="ARBA00022475"/>
    </source>
</evidence>
<dbReference type="NCBIfam" id="TIGR02673">
    <property type="entry name" value="FtsE"/>
    <property type="match status" value="1"/>
</dbReference>
<dbReference type="EMBL" id="VTPS01000002">
    <property type="protein sequence ID" value="TZE83116.1"/>
    <property type="molecule type" value="Genomic_DNA"/>
</dbReference>
<dbReference type="SMART" id="SM00382">
    <property type="entry name" value="AAA"/>
    <property type="match status" value="1"/>
</dbReference>
<reference evidence="11 12" key="1">
    <citation type="submission" date="2019-08" db="EMBL/GenBank/DDBJ databases">
        <title>Calorimonas adulescens gen. nov., sp. nov., an anaerobic thermophilic bacterium from Sakhalin hot spring.</title>
        <authorList>
            <person name="Khomyakova M.A."/>
            <person name="Merkel A.Y."/>
            <person name="Novikov A."/>
            <person name="Bonch-Osmolovskaya E.A."/>
            <person name="Slobodkin A.I."/>
        </authorList>
    </citation>
    <scope>NUCLEOTIDE SEQUENCE [LARGE SCALE GENOMIC DNA]</scope>
    <source>
        <strain evidence="11 12">A05MB</strain>
    </source>
</reference>
<keyword evidence="7 9" id="KW-0472">Membrane</keyword>
<comment type="subcellular location">
    <subcellularLocation>
        <location evidence="9">Cell membrane</location>
        <topology evidence="9">Peripheral membrane protein</topology>
        <orientation evidence="9">Cytoplasmic side</orientation>
    </subcellularLocation>
</comment>
<dbReference type="GO" id="GO:0051301">
    <property type="term" value="P:cell division"/>
    <property type="evidence" value="ECO:0007669"/>
    <property type="project" value="UniProtKB-UniRule"/>
</dbReference>
<evidence type="ECO:0000256" key="6">
    <source>
        <dbReference type="ARBA" id="ARBA00022840"/>
    </source>
</evidence>
<keyword evidence="12" id="KW-1185">Reference proteome</keyword>
<evidence type="ECO:0000256" key="7">
    <source>
        <dbReference type="ARBA" id="ARBA00023136"/>
    </source>
</evidence>
<dbReference type="PROSITE" id="PS50893">
    <property type="entry name" value="ABC_TRANSPORTER_2"/>
    <property type="match status" value="1"/>
</dbReference>
<dbReference type="InterPro" id="IPR003593">
    <property type="entry name" value="AAA+_ATPase"/>
</dbReference>
<dbReference type="RefSeq" id="WP_149544313.1">
    <property type="nucleotide sequence ID" value="NZ_VTPS01000002.1"/>
</dbReference>
<dbReference type="Proteomes" id="UP000322976">
    <property type="component" value="Unassembled WGS sequence"/>
</dbReference>
<dbReference type="Gene3D" id="3.40.50.300">
    <property type="entry name" value="P-loop containing nucleotide triphosphate hydrolases"/>
    <property type="match status" value="1"/>
</dbReference>
<dbReference type="AlphaFoldDB" id="A0A5D8QGY0"/>
<feature type="domain" description="ABC transporter" evidence="10">
    <location>
        <begin position="2"/>
        <end position="227"/>
    </location>
</feature>
<dbReference type="PANTHER" id="PTHR24220:SF470">
    <property type="entry name" value="CELL DIVISION ATP-BINDING PROTEIN FTSE"/>
    <property type="match status" value="1"/>
</dbReference>
<comment type="similarity">
    <text evidence="1 9">Belongs to the ABC transporter superfamily.</text>
</comment>
<accession>A0A5D8QGY0</accession>
<dbReference type="PROSITE" id="PS00211">
    <property type="entry name" value="ABC_TRANSPORTER_1"/>
    <property type="match status" value="1"/>
</dbReference>
<dbReference type="InterPro" id="IPR003439">
    <property type="entry name" value="ABC_transporter-like_ATP-bd"/>
</dbReference>
<evidence type="ECO:0000256" key="8">
    <source>
        <dbReference type="ARBA" id="ARBA00023306"/>
    </source>
</evidence>
<comment type="function">
    <text evidence="9">Part of the ABC transporter FtsEX involved in cellular division.</text>
</comment>
<dbReference type="GO" id="GO:0016887">
    <property type="term" value="F:ATP hydrolysis activity"/>
    <property type="evidence" value="ECO:0007669"/>
    <property type="project" value="InterPro"/>
</dbReference>
<evidence type="ECO:0000256" key="5">
    <source>
        <dbReference type="ARBA" id="ARBA00022741"/>
    </source>
</evidence>
<protein>
    <recommendedName>
        <fullName evidence="2 9">Cell division ATP-binding protein FtsE</fullName>
    </recommendedName>
</protein>
<evidence type="ECO:0000256" key="2">
    <source>
        <dbReference type="ARBA" id="ARBA00020019"/>
    </source>
</evidence>
<evidence type="ECO:0000259" key="10">
    <source>
        <dbReference type="PROSITE" id="PS50893"/>
    </source>
</evidence>
<sequence>MIEFNSVSKRYAGNVIALSDINFFIDKGEFVFLVGPSGAGKSTILKLILKEEEPSSGEILVNGYNVTRMKPKDIPYYRRKLGVVFQDYKLLPDKTIYDNVAFAMIVTGTPWSLIRKQVPMVLSLVGLSDKAYRYPRELSGGEQQRAAIARALVNNPTILIADEPTGNLDPDTAWGIMELINEINRRGTTVLVATHAKEIVTNMKKRVISLNMGNIVRDQTRGVYGDVAK</sequence>
<dbReference type="GO" id="GO:0005886">
    <property type="term" value="C:plasma membrane"/>
    <property type="evidence" value="ECO:0007669"/>
    <property type="project" value="UniProtKB-SubCell"/>
</dbReference>
<dbReference type="FunFam" id="3.40.50.300:FF:000056">
    <property type="entry name" value="Cell division ATP-binding protein FtsE"/>
    <property type="match status" value="1"/>
</dbReference>
<organism evidence="11 12">
    <name type="scientific">Calorimonas adulescens</name>
    <dbReference type="NCBI Taxonomy" id="2606906"/>
    <lineage>
        <taxon>Bacteria</taxon>
        <taxon>Bacillati</taxon>
        <taxon>Bacillota</taxon>
        <taxon>Clostridia</taxon>
        <taxon>Thermoanaerobacterales</taxon>
        <taxon>Thermoanaerobacteraceae</taxon>
        <taxon>Calorimonas</taxon>
    </lineage>
</organism>
<keyword evidence="4 9" id="KW-0132">Cell division</keyword>
<keyword evidence="6 9" id="KW-0067">ATP-binding</keyword>
<comment type="caution">
    <text evidence="11">The sequence shown here is derived from an EMBL/GenBank/DDBJ whole genome shotgun (WGS) entry which is preliminary data.</text>
</comment>
<dbReference type="SUPFAM" id="SSF52540">
    <property type="entry name" value="P-loop containing nucleoside triphosphate hydrolases"/>
    <property type="match status" value="1"/>
</dbReference>
<dbReference type="InterPro" id="IPR005286">
    <property type="entry name" value="Cell_div_FtsE"/>
</dbReference>
<dbReference type="InterPro" id="IPR027417">
    <property type="entry name" value="P-loop_NTPase"/>
</dbReference>
<dbReference type="InterPro" id="IPR017871">
    <property type="entry name" value="ABC_transporter-like_CS"/>
</dbReference>
<gene>
    <name evidence="9 11" type="primary">ftsE</name>
    <name evidence="11" type="ORF">FWJ32_01990</name>
</gene>
<evidence type="ECO:0000256" key="4">
    <source>
        <dbReference type="ARBA" id="ARBA00022618"/>
    </source>
</evidence>
<evidence type="ECO:0000256" key="1">
    <source>
        <dbReference type="ARBA" id="ARBA00005417"/>
    </source>
</evidence>
<keyword evidence="5 9" id="KW-0547">Nucleotide-binding</keyword>
<evidence type="ECO:0000313" key="11">
    <source>
        <dbReference type="EMBL" id="TZE83116.1"/>
    </source>
</evidence>
<dbReference type="GO" id="GO:0005524">
    <property type="term" value="F:ATP binding"/>
    <property type="evidence" value="ECO:0007669"/>
    <property type="project" value="UniProtKB-UniRule"/>
</dbReference>
<dbReference type="InterPro" id="IPR015854">
    <property type="entry name" value="ABC_transpr_LolD-like"/>
</dbReference>
<evidence type="ECO:0000313" key="12">
    <source>
        <dbReference type="Proteomes" id="UP000322976"/>
    </source>
</evidence>
<evidence type="ECO:0000256" key="9">
    <source>
        <dbReference type="RuleBase" id="RU365094"/>
    </source>
</evidence>
<name>A0A5D8QGY0_9THEO</name>
<dbReference type="PANTHER" id="PTHR24220">
    <property type="entry name" value="IMPORT ATP-BINDING PROTEIN"/>
    <property type="match status" value="1"/>
</dbReference>
<proteinExistence type="inferred from homology"/>
<comment type="subunit">
    <text evidence="9">Homodimer. Forms a membrane-associated complex with FtsX.</text>
</comment>
<dbReference type="GO" id="GO:0022857">
    <property type="term" value="F:transmembrane transporter activity"/>
    <property type="evidence" value="ECO:0007669"/>
    <property type="project" value="TreeGrafter"/>
</dbReference>
<keyword evidence="8 9" id="KW-0131">Cell cycle</keyword>
<dbReference type="Pfam" id="PF00005">
    <property type="entry name" value="ABC_tran"/>
    <property type="match status" value="1"/>
</dbReference>
<keyword evidence="3 9" id="KW-1003">Cell membrane</keyword>